<dbReference type="InterPro" id="IPR052950">
    <property type="entry name" value="CISD"/>
</dbReference>
<dbReference type="InterPro" id="IPR010693">
    <property type="entry name" value="Divergent_4Fe-4S_mono-cluster"/>
</dbReference>
<evidence type="ECO:0000259" key="5">
    <source>
        <dbReference type="SMART" id="SM00704"/>
    </source>
</evidence>
<dbReference type="PANTHER" id="PTHR46491">
    <property type="entry name" value="CDGSH IRON SULFUR DOMAIN PROTEIN HOMOLOG"/>
    <property type="match status" value="1"/>
</dbReference>
<evidence type="ECO:0000313" key="7">
    <source>
        <dbReference type="Proteomes" id="UP000225972"/>
    </source>
</evidence>
<gene>
    <name evidence="6" type="ORF">TRP8649_04166</name>
</gene>
<dbReference type="EMBL" id="FXXP01000003">
    <property type="protein sequence ID" value="SMX30026.1"/>
    <property type="molecule type" value="Genomic_DNA"/>
</dbReference>
<evidence type="ECO:0000256" key="3">
    <source>
        <dbReference type="ARBA" id="ARBA00023004"/>
    </source>
</evidence>
<feature type="domain" description="Iron-binding zinc finger CDGSH type" evidence="5">
    <location>
        <begin position="141"/>
        <end position="178"/>
    </location>
</feature>
<reference evidence="7" key="1">
    <citation type="submission" date="2017-05" db="EMBL/GenBank/DDBJ databases">
        <authorList>
            <person name="Rodrigo-Torres L."/>
            <person name="Arahal R. D."/>
            <person name="Lucena T."/>
        </authorList>
    </citation>
    <scope>NUCLEOTIDE SEQUENCE [LARGE SCALE GENOMIC DNA]</scope>
    <source>
        <strain evidence="7">CECT 8649</strain>
    </source>
</reference>
<keyword evidence="1" id="KW-0001">2Fe-2S</keyword>
<proteinExistence type="predicted"/>
<protein>
    <submittedName>
        <fullName evidence="6">Iron-binding zinc finger CDGSH type</fullName>
    </submittedName>
</protein>
<keyword evidence="4" id="KW-0411">Iron-sulfur</keyword>
<evidence type="ECO:0000256" key="4">
    <source>
        <dbReference type="ARBA" id="ARBA00023014"/>
    </source>
</evidence>
<dbReference type="PANTHER" id="PTHR46491:SF3">
    <property type="entry name" value="CDGSH IRON-SULFUR DOMAIN-CONTAINING PROTEIN 3, MITOCHONDRIAL"/>
    <property type="match status" value="1"/>
</dbReference>
<keyword evidence="2" id="KW-0479">Metal-binding</keyword>
<evidence type="ECO:0000256" key="2">
    <source>
        <dbReference type="ARBA" id="ARBA00022723"/>
    </source>
</evidence>
<evidence type="ECO:0000256" key="1">
    <source>
        <dbReference type="ARBA" id="ARBA00022714"/>
    </source>
</evidence>
<dbReference type="AlphaFoldDB" id="A0A238JJR0"/>
<dbReference type="GO" id="GO:0005737">
    <property type="term" value="C:cytoplasm"/>
    <property type="evidence" value="ECO:0007669"/>
    <property type="project" value="UniProtKB-ARBA"/>
</dbReference>
<keyword evidence="7" id="KW-1185">Reference proteome</keyword>
<dbReference type="GO" id="GO:0051537">
    <property type="term" value="F:2 iron, 2 sulfur cluster binding"/>
    <property type="evidence" value="ECO:0007669"/>
    <property type="project" value="UniProtKB-KW"/>
</dbReference>
<dbReference type="Pfam" id="PF09360">
    <property type="entry name" value="zf-CDGSH"/>
    <property type="match status" value="2"/>
</dbReference>
<organism evidence="6 7">
    <name type="scientific">Pelagimonas phthalicica</name>
    <dbReference type="NCBI Taxonomy" id="1037362"/>
    <lineage>
        <taxon>Bacteria</taxon>
        <taxon>Pseudomonadati</taxon>
        <taxon>Pseudomonadota</taxon>
        <taxon>Alphaproteobacteria</taxon>
        <taxon>Rhodobacterales</taxon>
        <taxon>Roseobacteraceae</taxon>
        <taxon>Pelagimonas</taxon>
    </lineage>
</organism>
<dbReference type="Proteomes" id="UP000225972">
    <property type="component" value="Unassembled WGS sequence"/>
</dbReference>
<sequence length="255" mass="27906">MGQVKSTTLIRAQRNLEARRCSGALFVGIDSILIKVTFPLAKGRVTMSKAKTYSNDEIEISFEMGLCIHARNCYLKLPQVFDPSRRPWVQPDAAPVEEIAAMIRTCPSGALRFRRLDGGGQEMPTEINRVTVHENGPISLQGRLEIDGQEVTRATLCRCGQSANKPFCDYAHVKAAFKATGEPESSDKQEQIDHDDGLKVTAIPNGPLKLDGPVEITTGTGRGLGKMRRAFLCRCGASKNKPFCDGTHKDIGFEG</sequence>
<evidence type="ECO:0000313" key="6">
    <source>
        <dbReference type="EMBL" id="SMX30026.1"/>
    </source>
</evidence>
<dbReference type="InterPro" id="IPR018967">
    <property type="entry name" value="FeS-contain_CDGSH-typ"/>
</dbReference>
<name>A0A238JJR0_9RHOB</name>
<dbReference type="SMART" id="SM00704">
    <property type="entry name" value="ZnF_CDGSH"/>
    <property type="match status" value="2"/>
</dbReference>
<dbReference type="Pfam" id="PF06902">
    <property type="entry name" value="Fer4_19"/>
    <property type="match status" value="1"/>
</dbReference>
<feature type="domain" description="Iron-binding zinc finger CDGSH type" evidence="5">
    <location>
        <begin position="205"/>
        <end position="254"/>
    </location>
</feature>
<dbReference type="InterPro" id="IPR042216">
    <property type="entry name" value="MitoNEET_CISD"/>
</dbReference>
<dbReference type="Gene3D" id="3.40.5.90">
    <property type="entry name" value="CDGSH iron-sulfur domain, mitoNEET-type"/>
    <property type="match status" value="2"/>
</dbReference>
<dbReference type="GO" id="GO:0046872">
    <property type="term" value="F:metal ion binding"/>
    <property type="evidence" value="ECO:0007669"/>
    <property type="project" value="UniProtKB-KW"/>
</dbReference>
<accession>A0A238JJR0</accession>
<keyword evidence="3" id="KW-0408">Iron</keyword>